<evidence type="ECO:0000256" key="5">
    <source>
        <dbReference type="ARBA" id="ARBA00023180"/>
    </source>
</evidence>
<dbReference type="InterPro" id="IPR031357">
    <property type="entry name" value="Stealth_CR3"/>
</dbReference>
<feature type="transmembrane region" description="Helical" evidence="6">
    <location>
        <begin position="911"/>
        <end position="930"/>
    </location>
</feature>
<dbReference type="Gene3D" id="4.10.470.20">
    <property type="match status" value="1"/>
</dbReference>
<dbReference type="OrthoDB" id="69128at2759"/>
<comment type="similarity">
    <text evidence="1">Belongs to the stealth family.</text>
</comment>
<dbReference type="Pfam" id="PF17103">
    <property type="entry name" value="Stealth_CR4"/>
    <property type="match status" value="1"/>
</dbReference>
<evidence type="ECO:0000256" key="6">
    <source>
        <dbReference type="SAM" id="Phobius"/>
    </source>
</evidence>
<keyword evidence="5" id="KW-0325">Glycoprotein</keyword>
<accession>A0A067CXU4</accession>
<evidence type="ECO:0000313" key="8">
    <source>
        <dbReference type="EMBL" id="KDO35529.1"/>
    </source>
</evidence>
<feature type="domain" description="LNR" evidence="7">
    <location>
        <begin position="222"/>
        <end position="260"/>
    </location>
</feature>
<keyword evidence="9" id="KW-1185">Reference proteome</keyword>
<keyword evidence="6" id="KW-1133">Transmembrane helix</keyword>
<dbReference type="STRING" id="695850.A0A067CXU4"/>
<organism evidence="8 9">
    <name type="scientific">Saprolegnia parasitica (strain CBS 223.65)</name>
    <dbReference type="NCBI Taxonomy" id="695850"/>
    <lineage>
        <taxon>Eukaryota</taxon>
        <taxon>Sar</taxon>
        <taxon>Stramenopiles</taxon>
        <taxon>Oomycota</taxon>
        <taxon>Saprolegniomycetes</taxon>
        <taxon>Saprolegniales</taxon>
        <taxon>Saprolegniaceae</taxon>
        <taxon>Saprolegnia</taxon>
    </lineage>
</organism>
<keyword evidence="4" id="KW-1015">Disulfide bond</keyword>
<keyword evidence="3" id="KW-0677">Repeat</keyword>
<dbReference type="InterPro" id="IPR021520">
    <property type="entry name" value="Stealth_CR2"/>
</dbReference>
<dbReference type="VEuPathDB" id="FungiDB:SPRG_00375"/>
<dbReference type="RefSeq" id="XP_012193864.1">
    <property type="nucleotide sequence ID" value="XM_012338474.1"/>
</dbReference>
<dbReference type="InterPro" id="IPR000800">
    <property type="entry name" value="Notch_dom"/>
</dbReference>
<dbReference type="SMART" id="SM00004">
    <property type="entry name" value="NL"/>
    <property type="match status" value="2"/>
</dbReference>
<evidence type="ECO:0000256" key="1">
    <source>
        <dbReference type="ARBA" id="ARBA00007583"/>
    </source>
</evidence>
<dbReference type="PANTHER" id="PTHR24045:SF0">
    <property type="entry name" value="N-ACETYLGLUCOSAMINE-1-PHOSPHOTRANSFERASE SUBUNITS ALPHA_BETA"/>
    <property type="match status" value="1"/>
</dbReference>
<dbReference type="InterPro" id="IPR031358">
    <property type="entry name" value="Stealth_CR1"/>
</dbReference>
<dbReference type="Pfam" id="PF11380">
    <property type="entry name" value="Stealth_CR2"/>
    <property type="match status" value="1"/>
</dbReference>
<evidence type="ECO:0000313" key="9">
    <source>
        <dbReference type="Proteomes" id="UP000030745"/>
    </source>
</evidence>
<dbReference type="OMA" id="MIDRVVM"/>
<dbReference type="GeneID" id="24123019"/>
<dbReference type="GO" id="GO:0005794">
    <property type="term" value="C:Golgi apparatus"/>
    <property type="evidence" value="ECO:0007669"/>
    <property type="project" value="TreeGrafter"/>
</dbReference>
<keyword evidence="2" id="KW-0808">Transferase</keyword>
<dbReference type="GO" id="GO:0016772">
    <property type="term" value="F:transferase activity, transferring phosphorus-containing groups"/>
    <property type="evidence" value="ECO:0007669"/>
    <property type="project" value="InterPro"/>
</dbReference>
<reference evidence="8 9" key="1">
    <citation type="journal article" date="2013" name="PLoS Genet.">
        <title>Distinctive expansion of potential virulence genes in the genome of the oomycete fish pathogen Saprolegnia parasitica.</title>
        <authorList>
            <person name="Jiang R.H."/>
            <person name="de Bruijn I."/>
            <person name="Haas B.J."/>
            <person name="Belmonte R."/>
            <person name="Lobach L."/>
            <person name="Christie J."/>
            <person name="van den Ackerveken G."/>
            <person name="Bottin A."/>
            <person name="Bulone V."/>
            <person name="Diaz-Moreno S.M."/>
            <person name="Dumas B."/>
            <person name="Fan L."/>
            <person name="Gaulin E."/>
            <person name="Govers F."/>
            <person name="Grenville-Briggs L.J."/>
            <person name="Horner N.R."/>
            <person name="Levin J.Z."/>
            <person name="Mammella M."/>
            <person name="Meijer H.J."/>
            <person name="Morris P."/>
            <person name="Nusbaum C."/>
            <person name="Oome S."/>
            <person name="Phillips A.J."/>
            <person name="van Rooyen D."/>
            <person name="Rzeszutek E."/>
            <person name="Saraiva M."/>
            <person name="Secombes C.J."/>
            <person name="Seidl M.F."/>
            <person name="Snel B."/>
            <person name="Stassen J.H."/>
            <person name="Sykes S."/>
            <person name="Tripathy S."/>
            <person name="van den Berg H."/>
            <person name="Vega-Arreguin J.C."/>
            <person name="Wawra S."/>
            <person name="Young S.K."/>
            <person name="Zeng Q."/>
            <person name="Dieguez-Uribeondo J."/>
            <person name="Russ C."/>
            <person name="Tyler B.M."/>
            <person name="van West P."/>
        </authorList>
    </citation>
    <scope>NUCLEOTIDE SEQUENCE [LARGE SCALE GENOMIC DNA]</scope>
    <source>
        <strain evidence="8 9">CBS 223.65</strain>
    </source>
</reference>
<dbReference type="InterPro" id="IPR031356">
    <property type="entry name" value="Stealth_CR4"/>
</dbReference>
<dbReference type="Proteomes" id="UP000030745">
    <property type="component" value="Unassembled WGS sequence"/>
</dbReference>
<dbReference type="KEGG" id="spar:SPRG_00375"/>
<name>A0A067CXU4_SAPPC</name>
<dbReference type="EMBL" id="KK583189">
    <property type="protein sequence ID" value="KDO35529.1"/>
    <property type="molecule type" value="Genomic_DNA"/>
</dbReference>
<dbReference type="PANTHER" id="PTHR24045">
    <property type="match status" value="1"/>
</dbReference>
<feature type="non-terminal residue" evidence="8">
    <location>
        <position position="1"/>
    </location>
</feature>
<dbReference type="Pfam" id="PF00066">
    <property type="entry name" value="Notch"/>
    <property type="match status" value="2"/>
</dbReference>
<dbReference type="Pfam" id="PF17102">
    <property type="entry name" value="Stealth_CR3"/>
    <property type="match status" value="1"/>
</dbReference>
<dbReference type="InterPro" id="IPR047141">
    <property type="entry name" value="Stealth"/>
</dbReference>
<keyword evidence="6" id="KW-0472">Membrane</keyword>
<keyword evidence="6" id="KW-0812">Transmembrane</keyword>
<proteinExistence type="inferred from homology"/>
<evidence type="ECO:0000256" key="4">
    <source>
        <dbReference type="ARBA" id="ARBA00023157"/>
    </source>
</evidence>
<dbReference type="Pfam" id="PF17101">
    <property type="entry name" value="Stealth_CR1"/>
    <property type="match status" value="1"/>
</dbReference>
<evidence type="ECO:0000259" key="7">
    <source>
        <dbReference type="SMART" id="SM00004"/>
    </source>
</evidence>
<evidence type="ECO:0000256" key="2">
    <source>
        <dbReference type="ARBA" id="ARBA00022679"/>
    </source>
</evidence>
<gene>
    <name evidence="8" type="ORF">SPRG_00375</name>
</gene>
<feature type="domain" description="LNR" evidence="7">
    <location>
        <begin position="284"/>
        <end position="322"/>
    </location>
</feature>
<dbReference type="AlphaFoldDB" id="A0A067CXU4"/>
<dbReference type="Gene3D" id="3.30.300.320">
    <property type="match status" value="1"/>
</dbReference>
<sequence length="950" mass="104790">MSLHLKRQQFESRRDVRAPEIAMTTLRNMLLTLAACVLVTLRALAASDDSTIGGGAIDPAYGPIDAVYTWVNGSDPAWRIAKAQWHHQWLSALHGRPMETNPRTKDSASADNRYRDNDELRYSIRSLYQYAPWIRHIYIVTYDQVPTWLDMANPHVTIVPHSTFFANASHLPTFSSPAIEANLDRIPGLSEYFLYFNDETLLGAPVTPEDFMSRDGAQNVYLSWTIPECNHMCANWMLGNGVCDRACNTESCAFDHGDCTCTNAEMPVVANDWKESCQLPERQSTTTANVCAPGCDWNLLGDGQCQAHCNFAECAFDAGDCDKTAVGLLPHARLDASVADAAVLVDPSSFVLVLDDVTAASLDTPSALVLHTAISQSKLFVFFAVNSSETTAVKVTLANGSTVRLQLVPHGIALNGTGYAVGLPPPSLGAAASVSPAFEPTQLAATIYIPFALLPDWTSETAFRVNDGAAVTCPVVDAASLIDVGSDSYCALNTTGVLLHARPGAVANARVCFTNGGKSGCIEYSSVTVVAPTVVDTKYLLPKTKHECHWWDWCNVAYPTLADRCTTPDTKKRTARDPAGAEAKAMTLCTRFGADLVDGPFTADATQPLLNKMCRIMNTTDEDPFWLHGCSQPAATLPAAEFANASLDTFGDSLKHVNKLYDEAFGKAKRPRRVPSHMPHFIQKRFLAELKAHWPAEFNATSSHRFRHPKDMQFSFSYMHYVMNRHLLHPPSSTREVFTNLIDINQNGRLDDFEEPNVLAIVPEASHAPVRTLLDACRRAANDSSSLTLADITAHCPGLERRLSQTNRSRPTHHLMTEEQVTFLMLAESRGAYAQLYRARSRHTKFVCVNDDMHNPTPAFHKMLQDFFQLRWGTPSPMELTGDANDANAWAAKPHFKATSQLSQDIEWGAFWPYQLLLVVASCGTLYYMGMHQRWRSSSRTASLGKARCK</sequence>
<evidence type="ECO:0000256" key="3">
    <source>
        <dbReference type="ARBA" id="ARBA00022737"/>
    </source>
</evidence>
<protein>
    <recommendedName>
        <fullName evidence="7">LNR domain-containing protein</fullName>
    </recommendedName>
</protein>